<gene>
    <name evidence="1" type="ORF">A3843_12325</name>
</gene>
<sequence>MTHLTSINVQAEETSSFGKILLLSPLKTHILEVLAPLAELSDRLVIVSSLRQLEHELESDTPLPVCVILPWNVVNPPELLEMAAYLKGYRRNQSVEVPLVMITTGNAQIPLNLKASACFSDSIPPSVLIPRLAQVRRMALRSDEARLRRRLLGSHITVDGVLEEMETPSLLVAGMGGHFTTIQNLTLRRAEVVGTLSADMTLDFLGQKGFEAVILDGETWESSDLITRLRADPRFFSLPALAYAKTPADAEMLYAAGATDVILGDMSEAALYGHVMSALRAGRRQRLSDGILTASSKWLTRGHDDGTVSEKIYDDYVAMLRETTGKRGEAVHELKLMDLIARFTAHDPSLMRRNREAWTGTVLSIAMAVCRDEDFVANVQNRGPVAVLRTKKGMDQLSNRIMMMVRTTGLGN</sequence>
<dbReference type="AlphaFoldDB" id="A0A1U7JFG9"/>
<proteinExistence type="predicted"/>
<protein>
    <submittedName>
        <fullName evidence="1">Uncharacterized protein</fullName>
    </submittedName>
</protein>
<organism evidence="1 2">
    <name type="scientific">Pseudovibrio exalbescens</name>
    <dbReference type="NCBI Taxonomy" id="197461"/>
    <lineage>
        <taxon>Bacteria</taxon>
        <taxon>Pseudomonadati</taxon>
        <taxon>Pseudomonadota</taxon>
        <taxon>Alphaproteobacteria</taxon>
        <taxon>Hyphomicrobiales</taxon>
        <taxon>Stappiaceae</taxon>
        <taxon>Pseudovibrio</taxon>
    </lineage>
</organism>
<accession>A0A1U7JFG9</accession>
<dbReference type="Proteomes" id="UP000185783">
    <property type="component" value="Unassembled WGS sequence"/>
</dbReference>
<dbReference type="EMBL" id="LVVZ01000019">
    <property type="protein sequence ID" value="OKL43434.1"/>
    <property type="molecule type" value="Genomic_DNA"/>
</dbReference>
<evidence type="ECO:0000313" key="2">
    <source>
        <dbReference type="Proteomes" id="UP000185783"/>
    </source>
</evidence>
<evidence type="ECO:0000313" key="1">
    <source>
        <dbReference type="EMBL" id="OKL43434.1"/>
    </source>
</evidence>
<comment type="caution">
    <text evidence="1">The sequence shown here is derived from an EMBL/GenBank/DDBJ whole genome shotgun (WGS) entry which is preliminary data.</text>
</comment>
<dbReference type="RefSeq" id="WP_051269015.1">
    <property type="nucleotide sequence ID" value="NZ_LVVZ01000019.1"/>
</dbReference>
<dbReference type="STRING" id="197461.A3843_12325"/>
<name>A0A1U7JFG9_9HYPH</name>
<reference evidence="1 2" key="1">
    <citation type="submission" date="2016-03" db="EMBL/GenBank/DDBJ databases">
        <title>Genome sequence of Nesiotobacter sp. nov., a moderately halophilic alphaproteobacterium isolated from the Yellow Sea, China.</title>
        <authorList>
            <person name="Zhang G."/>
            <person name="Zhang R."/>
        </authorList>
    </citation>
    <scope>NUCLEOTIDE SEQUENCE [LARGE SCALE GENOMIC DNA]</scope>
    <source>
        <strain evidence="1 2">WB1-6</strain>
    </source>
</reference>
<keyword evidence="2" id="KW-1185">Reference proteome</keyword>